<accession>A0A0L8G1A7</accession>
<dbReference type="EMBL" id="KQ424568">
    <property type="protein sequence ID" value="KOF70806.1"/>
    <property type="molecule type" value="Genomic_DNA"/>
</dbReference>
<evidence type="ECO:0000313" key="1">
    <source>
        <dbReference type="EMBL" id="KOF70806.1"/>
    </source>
</evidence>
<dbReference type="AlphaFoldDB" id="A0A0L8G1A7"/>
<name>A0A0L8G1A7_OCTBM</name>
<organism evidence="1">
    <name type="scientific">Octopus bimaculoides</name>
    <name type="common">California two-spotted octopus</name>
    <dbReference type="NCBI Taxonomy" id="37653"/>
    <lineage>
        <taxon>Eukaryota</taxon>
        <taxon>Metazoa</taxon>
        <taxon>Spiralia</taxon>
        <taxon>Lophotrochozoa</taxon>
        <taxon>Mollusca</taxon>
        <taxon>Cephalopoda</taxon>
        <taxon>Coleoidea</taxon>
        <taxon>Octopodiformes</taxon>
        <taxon>Octopoda</taxon>
        <taxon>Incirrata</taxon>
        <taxon>Octopodidae</taxon>
        <taxon>Octopus</taxon>
    </lineage>
</organism>
<protein>
    <submittedName>
        <fullName evidence="1">Uncharacterized protein</fullName>
    </submittedName>
</protein>
<proteinExistence type="predicted"/>
<reference evidence="1" key="1">
    <citation type="submission" date="2015-07" db="EMBL/GenBank/DDBJ databases">
        <title>MeaNS - Measles Nucleotide Surveillance Program.</title>
        <authorList>
            <person name="Tran T."/>
            <person name="Druce J."/>
        </authorList>
    </citation>
    <scope>NUCLEOTIDE SEQUENCE</scope>
    <source>
        <strain evidence="1">UCB-OBI-ISO-001</strain>
        <tissue evidence="1">Gonad</tissue>
    </source>
</reference>
<gene>
    <name evidence="1" type="ORF">OCBIM_22002176mg</name>
</gene>
<sequence>MWDTLHFPFYERKHHYPLSLSWHYFPGDAYGLSSHGSVSDNELAGGQLWCFKHCPESYIRFLAVLVK</sequence>